<reference evidence="5 6" key="1">
    <citation type="submission" date="2016-11" db="EMBL/GenBank/DDBJ databases">
        <title>Interaction between Lactobacillus species and yeast in water kefir.</title>
        <authorList>
            <person name="Behr J."/>
            <person name="Xu D."/>
            <person name="Vogel R.F."/>
        </authorList>
    </citation>
    <scope>NUCLEOTIDE SEQUENCE [LARGE SCALE GENOMIC DNA]</scope>
    <source>
        <strain evidence="5 6">TMW 1.1827</strain>
    </source>
</reference>
<dbReference type="CDD" id="cd01542">
    <property type="entry name" value="PBP1_TreR-like"/>
    <property type="match status" value="1"/>
</dbReference>
<dbReference type="GO" id="GO:0003700">
    <property type="term" value="F:DNA-binding transcription factor activity"/>
    <property type="evidence" value="ECO:0007669"/>
    <property type="project" value="TreeGrafter"/>
</dbReference>
<dbReference type="PANTHER" id="PTHR30146:SF154">
    <property type="entry name" value="TRANSCRIPTION REGULATOR, MEMBER OF GALR FAMILY"/>
    <property type="match status" value="1"/>
</dbReference>
<dbReference type="InterPro" id="IPR046335">
    <property type="entry name" value="LacI/GalR-like_sensor"/>
</dbReference>
<accession>A0A3S6QV48</accession>
<dbReference type="Gene3D" id="3.40.50.2300">
    <property type="match status" value="2"/>
</dbReference>
<organism evidence="5 6">
    <name type="scientific">Liquorilactobacillus nagelii</name>
    <dbReference type="NCBI Taxonomy" id="82688"/>
    <lineage>
        <taxon>Bacteria</taxon>
        <taxon>Bacillati</taxon>
        <taxon>Bacillota</taxon>
        <taxon>Bacilli</taxon>
        <taxon>Lactobacillales</taxon>
        <taxon>Lactobacillaceae</taxon>
        <taxon>Liquorilactobacillus</taxon>
    </lineage>
</organism>
<keyword evidence="2" id="KW-0238">DNA-binding</keyword>
<keyword evidence="6" id="KW-1185">Reference proteome</keyword>
<evidence type="ECO:0000313" key="5">
    <source>
        <dbReference type="EMBL" id="AUJ31933.1"/>
    </source>
</evidence>
<dbReference type="Proteomes" id="UP000324497">
    <property type="component" value="Chromosome"/>
</dbReference>
<gene>
    <name evidence="5" type="ORF">BSQ50_04785</name>
</gene>
<dbReference type="SUPFAM" id="SSF47413">
    <property type="entry name" value="lambda repressor-like DNA-binding domains"/>
    <property type="match status" value="1"/>
</dbReference>
<proteinExistence type="predicted"/>
<keyword evidence="1" id="KW-0805">Transcription regulation</keyword>
<dbReference type="InterPro" id="IPR000843">
    <property type="entry name" value="HTH_LacI"/>
</dbReference>
<dbReference type="Pfam" id="PF00356">
    <property type="entry name" value="LacI"/>
    <property type="match status" value="1"/>
</dbReference>
<feature type="domain" description="HTH lacI-type" evidence="4">
    <location>
        <begin position="2"/>
        <end position="55"/>
    </location>
</feature>
<dbReference type="Pfam" id="PF13377">
    <property type="entry name" value="Peripla_BP_3"/>
    <property type="match status" value="1"/>
</dbReference>
<evidence type="ECO:0000313" key="6">
    <source>
        <dbReference type="Proteomes" id="UP000324497"/>
    </source>
</evidence>
<protein>
    <recommendedName>
        <fullName evidence="4">HTH lacI-type domain-containing protein</fullName>
    </recommendedName>
</protein>
<dbReference type="SUPFAM" id="SSF53822">
    <property type="entry name" value="Periplasmic binding protein-like I"/>
    <property type="match status" value="1"/>
</dbReference>
<evidence type="ECO:0000256" key="2">
    <source>
        <dbReference type="ARBA" id="ARBA00023125"/>
    </source>
</evidence>
<sequence length="330" mass="36534">MATIEDIAKLANVAKSTVSRYLNGGYVSDKTRSKIDRIIHEQHYTPNAFARSLKAKQTYIIGTVIARLDSSSLSQVLRGLDQKLQEAKYQLLIANTNESPEREIQSMINLAHQKVDGIVLLATKITPEHLRVIKEIAVPVLVVGQECEMTYNLLNANQAAAFELAKRVLKNNYQQIAYFGVSETDHAVGRDRKIGFKKALTSVPECKVTYYETSFNAEAAKKVALNSFTSGWPELVVCATDNIAFGILTAAQEQGLKVPQDVAITGFGGYPIGQLLHPRLMTVDLHFFETGCQAGDMMVNILQHKQTEKRIVMPYSIVTGESVDKTSQID</sequence>
<dbReference type="AlphaFoldDB" id="A0A3S6QV48"/>
<dbReference type="EMBL" id="CP018180">
    <property type="protein sequence ID" value="AUJ31933.1"/>
    <property type="molecule type" value="Genomic_DNA"/>
</dbReference>
<name>A0A3S6QV48_9LACO</name>
<dbReference type="SMART" id="SM00354">
    <property type="entry name" value="HTH_LACI"/>
    <property type="match status" value="1"/>
</dbReference>
<evidence type="ECO:0000256" key="3">
    <source>
        <dbReference type="ARBA" id="ARBA00023163"/>
    </source>
</evidence>
<dbReference type="RefSeq" id="WP_148126580.1">
    <property type="nucleotide sequence ID" value="NZ_CP018180.1"/>
</dbReference>
<evidence type="ECO:0000259" key="4">
    <source>
        <dbReference type="PROSITE" id="PS50932"/>
    </source>
</evidence>
<dbReference type="InterPro" id="IPR028082">
    <property type="entry name" value="Peripla_BP_I"/>
</dbReference>
<dbReference type="CDD" id="cd01392">
    <property type="entry name" value="HTH_LacI"/>
    <property type="match status" value="1"/>
</dbReference>
<keyword evidence="3" id="KW-0804">Transcription</keyword>
<dbReference type="GO" id="GO:0000976">
    <property type="term" value="F:transcription cis-regulatory region binding"/>
    <property type="evidence" value="ECO:0007669"/>
    <property type="project" value="TreeGrafter"/>
</dbReference>
<dbReference type="PANTHER" id="PTHR30146">
    <property type="entry name" value="LACI-RELATED TRANSCRIPTIONAL REPRESSOR"/>
    <property type="match status" value="1"/>
</dbReference>
<dbReference type="KEGG" id="lng:BSQ50_04785"/>
<evidence type="ECO:0000256" key="1">
    <source>
        <dbReference type="ARBA" id="ARBA00023015"/>
    </source>
</evidence>
<dbReference type="PROSITE" id="PS50932">
    <property type="entry name" value="HTH_LACI_2"/>
    <property type="match status" value="1"/>
</dbReference>
<dbReference type="InterPro" id="IPR010982">
    <property type="entry name" value="Lambda_DNA-bd_dom_sf"/>
</dbReference>
<dbReference type="Gene3D" id="1.10.260.40">
    <property type="entry name" value="lambda repressor-like DNA-binding domains"/>
    <property type="match status" value="1"/>
</dbReference>